<proteinExistence type="predicted"/>
<evidence type="ECO:0000313" key="1">
    <source>
        <dbReference type="EMBL" id="WVZ69511.1"/>
    </source>
</evidence>
<reference evidence="1 2" key="1">
    <citation type="submission" date="2024-02" db="EMBL/GenBank/DDBJ databases">
        <title>High-quality chromosome-scale genome assembly of Pensacola bahiagrass (Paspalum notatum Flugge var. saurae).</title>
        <authorList>
            <person name="Vega J.M."/>
            <person name="Podio M."/>
            <person name="Orjuela J."/>
            <person name="Siena L.A."/>
            <person name="Pessino S.C."/>
            <person name="Combes M.C."/>
            <person name="Mariac C."/>
            <person name="Albertini E."/>
            <person name="Pupilli F."/>
            <person name="Ortiz J.P.A."/>
            <person name="Leblanc O."/>
        </authorList>
    </citation>
    <scope>NUCLEOTIDE SEQUENCE [LARGE SCALE GENOMIC DNA]</scope>
    <source>
        <strain evidence="1">R1</strain>
        <tissue evidence="1">Leaf</tissue>
    </source>
</reference>
<dbReference type="AlphaFoldDB" id="A0AAQ3TAC5"/>
<protein>
    <submittedName>
        <fullName evidence="1">Uncharacterized protein</fullName>
    </submittedName>
</protein>
<sequence length="66" mass="7387">MDFGHLYSEKCTDGGFQGENRHHPLRSSSFFSVASRRSSSLLFSPEFFSANSVGERSADNVLEKIE</sequence>
<name>A0AAQ3TAC5_PASNO</name>
<accession>A0AAQ3TAC5</accession>
<gene>
    <name evidence="1" type="ORF">U9M48_018285</name>
</gene>
<dbReference type="Proteomes" id="UP001341281">
    <property type="component" value="Chromosome 04"/>
</dbReference>
<dbReference type="EMBL" id="CP144748">
    <property type="protein sequence ID" value="WVZ69511.1"/>
    <property type="molecule type" value="Genomic_DNA"/>
</dbReference>
<evidence type="ECO:0000313" key="2">
    <source>
        <dbReference type="Proteomes" id="UP001341281"/>
    </source>
</evidence>
<organism evidence="1 2">
    <name type="scientific">Paspalum notatum var. saurae</name>
    <dbReference type="NCBI Taxonomy" id="547442"/>
    <lineage>
        <taxon>Eukaryota</taxon>
        <taxon>Viridiplantae</taxon>
        <taxon>Streptophyta</taxon>
        <taxon>Embryophyta</taxon>
        <taxon>Tracheophyta</taxon>
        <taxon>Spermatophyta</taxon>
        <taxon>Magnoliopsida</taxon>
        <taxon>Liliopsida</taxon>
        <taxon>Poales</taxon>
        <taxon>Poaceae</taxon>
        <taxon>PACMAD clade</taxon>
        <taxon>Panicoideae</taxon>
        <taxon>Andropogonodae</taxon>
        <taxon>Paspaleae</taxon>
        <taxon>Paspalinae</taxon>
        <taxon>Paspalum</taxon>
    </lineage>
</organism>
<keyword evidence="2" id="KW-1185">Reference proteome</keyword>